<keyword evidence="3" id="KW-1185">Reference proteome</keyword>
<reference evidence="2 3" key="1">
    <citation type="submission" date="2017-12" db="EMBL/GenBank/DDBJ databases">
        <title>Hemimetabolous genomes reveal molecular basis of termite eusociality.</title>
        <authorList>
            <person name="Harrison M.C."/>
            <person name="Jongepier E."/>
            <person name="Robertson H.M."/>
            <person name="Arning N."/>
            <person name="Bitard-Feildel T."/>
            <person name="Chao H."/>
            <person name="Childers C.P."/>
            <person name="Dinh H."/>
            <person name="Doddapaneni H."/>
            <person name="Dugan S."/>
            <person name="Gowin J."/>
            <person name="Greiner C."/>
            <person name="Han Y."/>
            <person name="Hu H."/>
            <person name="Hughes D.S.T."/>
            <person name="Huylmans A.-K."/>
            <person name="Kemena C."/>
            <person name="Kremer L.P.M."/>
            <person name="Lee S.L."/>
            <person name="Lopez-Ezquerra A."/>
            <person name="Mallet L."/>
            <person name="Monroy-Kuhn J.M."/>
            <person name="Moser A."/>
            <person name="Murali S.C."/>
            <person name="Muzny D.M."/>
            <person name="Otani S."/>
            <person name="Piulachs M.-D."/>
            <person name="Poelchau M."/>
            <person name="Qu J."/>
            <person name="Schaub F."/>
            <person name="Wada-Katsumata A."/>
            <person name="Worley K.C."/>
            <person name="Xie Q."/>
            <person name="Ylla G."/>
            <person name="Poulsen M."/>
            <person name="Gibbs R.A."/>
            <person name="Schal C."/>
            <person name="Richards S."/>
            <person name="Belles X."/>
            <person name="Korb J."/>
            <person name="Bornberg-Bauer E."/>
        </authorList>
    </citation>
    <scope>NUCLEOTIDE SEQUENCE [LARGE SCALE GENOMIC DNA]</scope>
    <source>
        <tissue evidence="2">Whole body</tissue>
    </source>
</reference>
<accession>A0A2J7Q2N5</accession>
<dbReference type="EMBL" id="NEVH01019369">
    <property type="protein sequence ID" value="PNF22839.1"/>
    <property type="molecule type" value="Genomic_DNA"/>
</dbReference>
<feature type="compositionally biased region" description="Polar residues" evidence="1">
    <location>
        <begin position="272"/>
        <end position="286"/>
    </location>
</feature>
<gene>
    <name evidence="2" type="ORF">B7P43_G02171</name>
</gene>
<sequence length="354" mass="40100">MTVPCSGESADMLQSTSAALKPTQDPEHSKLKPEDSSSLTDVTVYEIVSVNVWPPTTATATVLPDSVDNGTSKTDSITLPRKRKIKRPYSPEINIGNRRLIEKTRRIKKQKKLHSTEEGTNIPDMEPNGKPFSCAKCHSPFVVNPARSHRLGSRRKYRPRKITDLVTKQVLLLCNACGLSMVRSKKERHRKEPPTQEEKDCYLKKAAEFAASLAASLQDPDALRLYCPAFKSSACQCLQKYISADGKGQEESNGRALHLLSLMKEAERLTKQRNVQHSNESNTEEGTGTDKHEKRKPQVPCGLQKCRSKEFEEFVLRNRQYLRVELHLCERASQRILMYSNNFLHKKLKTSPNR</sequence>
<dbReference type="Proteomes" id="UP000235965">
    <property type="component" value="Unassembled WGS sequence"/>
</dbReference>
<name>A0A2J7Q2N5_9NEOP</name>
<evidence type="ECO:0000313" key="2">
    <source>
        <dbReference type="EMBL" id="PNF22839.1"/>
    </source>
</evidence>
<organism evidence="2 3">
    <name type="scientific">Cryptotermes secundus</name>
    <dbReference type="NCBI Taxonomy" id="105785"/>
    <lineage>
        <taxon>Eukaryota</taxon>
        <taxon>Metazoa</taxon>
        <taxon>Ecdysozoa</taxon>
        <taxon>Arthropoda</taxon>
        <taxon>Hexapoda</taxon>
        <taxon>Insecta</taxon>
        <taxon>Pterygota</taxon>
        <taxon>Neoptera</taxon>
        <taxon>Polyneoptera</taxon>
        <taxon>Dictyoptera</taxon>
        <taxon>Blattodea</taxon>
        <taxon>Blattoidea</taxon>
        <taxon>Termitoidae</taxon>
        <taxon>Kalotermitidae</taxon>
        <taxon>Cryptotermitinae</taxon>
        <taxon>Cryptotermes</taxon>
    </lineage>
</organism>
<protein>
    <submittedName>
        <fullName evidence="2">Uncharacterized protein</fullName>
    </submittedName>
</protein>
<feature type="region of interest" description="Disordered" evidence="1">
    <location>
        <begin position="1"/>
        <end position="38"/>
    </location>
</feature>
<dbReference type="AlphaFoldDB" id="A0A2J7Q2N5"/>
<feature type="compositionally biased region" description="Basic and acidic residues" evidence="1">
    <location>
        <begin position="24"/>
        <end position="35"/>
    </location>
</feature>
<proteinExistence type="predicted"/>
<dbReference type="InParanoid" id="A0A2J7Q2N5"/>
<dbReference type="OrthoDB" id="10068017at2759"/>
<feature type="region of interest" description="Disordered" evidence="1">
    <location>
        <begin position="271"/>
        <end position="299"/>
    </location>
</feature>
<comment type="caution">
    <text evidence="2">The sequence shown here is derived from an EMBL/GenBank/DDBJ whole genome shotgun (WGS) entry which is preliminary data.</text>
</comment>
<evidence type="ECO:0000256" key="1">
    <source>
        <dbReference type="SAM" id="MobiDB-lite"/>
    </source>
</evidence>
<evidence type="ECO:0000313" key="3">
    <source>
        <dbReference type="Proteomes" id="UP000235965"/>
    </source>
</evidence>
<dbReference type="STRING" id="105785.A0A2J7Q2N5"/>